<proteinExistence type="predicted"/>
<protein>
    <submittedName>
        <fullName evidence="1">Uncharacterized protein</fullName>
    </submittedName>
</protein>
<evidence type="ECO:0000313" key="1">
    <source>
        <dbReference type="EMBL" id="ONM11599.1"/>
    </source>
</evidence>
<name>A0A1D6LBX5_MAIZE</name>
<reference evidence="1" key="1">
    <citation type="submission" date="2015-12" db="EMBL/GenBank/DDBJ databases">
        <title>Update maize B73 reference genome by single molecule sequencing technologies.</title>
        <authorList>
            <consortium name="Maize Genome Sequencing Project"/>
            <person name="Ware D."/>
        </authorList>
    </citation>
    <scope>NUCLEOTIDE SEQUENCE [LARGE SCALE GENOMIC DNA]</scope>
    <source>
        <tissue evidence="1">Seedling</tissue>
    </source>
</reference>
<dbReference type="IntAct" id="A0A1D6LBX5">
    <property type="interactions" value="3"/>
</dbReference>
<dbReference type="InParanoid" id="A0A1D6LBX5"/>
<dbReference type="EMBL" id="CM007647">
    <property type="protein sequence ID" value="ONM11599.1"/>
    <property type="molecule type" value="Genomic_DNA"/>
</dbReference>
<gene>
    <name evidence="1" type="ORF">ZEAMMB73_Zm00001d034847</name>
</gene>
<organism evidence="1">
    <name type="scientific">Zea mays</name>
    <name type="common">Maize</name>
    <dbReference type="NCBI Taxonomy" id="4577"/>
    <lineage>
        <taxon>Eukaryota</taxon>
        <taxon>Viridiplantae</taxon>
        <taxon>Streptophyta</taxon>
        <taxon>Embryophyta</taxon>
        <taxon>Tracheophyta</taxon>
        <taxon>Spermatophyta</taxon>
        <taxon>Magnoliopsida</taxon>
        <taxon>Liliopsida</taxon>
        <taxon>Poales</taxon>
        <taxon>Poaceae</taxon>
        <taxon>PACMAD clade</taxon>
        <taxon>Panicoideae</taxon>
        <taxon>Andropogonodae</taxon>
        <taxon>Andropogoneae</taxon>
        <taxon>Tripsacinae</taxon>
        <taxon>Zea</taxon>
    </lineage>
</organism>
<accession>A0A1D6LBX5</accession>
<dbReference type="AlphaFoldDB" id="A0A1D6LBX5"/>
<sequence length="83" mass="9384">MSLYIISAYGDLSLSQALDEFNNDPLHWHQQTKVAMVRGLLRDHSLHCKAYSHKKAVNWASAREAHDLHDAPSPEIKGTSILF</sequence>